<name>A0A7S0RDR4_9CHLO</name>
<keyword evidence="2" id="KW-0472">Membrane</keyword>
<feature type="transmembrane region" description="Helical" evidence="2">
    <location>
        <begin position="217"/>
        <end position="240"/>
    </location>
</feature>
<organism evidence="3">
    <name type="scientific">Chlamydomonas leiostraca</name>
    <dbReference type="NCBI Taxonomy" id="1034604"/>
    <lineage>
        <taxon>Eukaryota</taxon>
        <taxon>Viridiplantae</taxon>
        <taxon>Chlorophyta</taxon>
        <taxon>core chlorophytes</taxon>
        <taxon>Chlorophyceae</taxon>
        <taxon>CS clade</taxon>
        <taxon>Chlamydomonadales</taxon>
        <taxon>Chlamydomonadaceae</taxon>
        <taxon>Chlamydomonas</taxon>
    </lineage>
</organism>
<feature type="region of interest" description="Disordered" evidence="1">
    <location>
        <begin position="181"/>
        <end position="209"/>
    </location>
</feature>
<accession>A0A7S0RDR4</accession>
<keyword evidence="2" id="KW-0812">Transmembrane</keyword>
<keyword evidence="2" id="KW-1133">Transmembrane helix</keyword>
<sequence>MAQARPRSNITKTDMEASRLVFVFVQNAKPKRKVAVPVPDGYTWGDFIQQVKAKLKIIGVKEIYLAASGQKVTSLDELQDIDELCVVEGAEPVQGNGIPAGVMSSEAALRAGAASTSEIHPTEGRAQLLTPDRHKLVVASDTTTSARDTDDEGKYARRTHPLKRMLQRLLPSLFAPALPVTTKDTASGSGGGVARDRDGAEITQLGKRRKAGRRGGFSVRALLLVLAVASCLLTMLWFLFSRGPGADLPQP</sequence>
<evidence type="ECO:0000313" key="3">
    <source>
        <dbReference type="EMBL" id="CAD8674673.1"/>
    </source>
</evidence>
<gene>
    <name evidence="3" type="ORF">CLEI1391_LOCUS6477</name>
</gene>
<evidence type="ECO:0000256" key="2">
    <source>
        <dbReference type="SAM" id="Phobius"/>
    </source>
</evidence>
<dbReference type="EMBL" id="HBFB01011451">
    <property type="protein sequence ID" value="CAD8674673.1"/>
    <property type="molecule type" value="Transcribed_RNA"/>
</dbReference>
<proteinExistence type="predicted"/>
<reference evidence="3" key="1">
    <citation type="submission" date="2021-01" db="EMBL/GenBank/DDBJ databases">
        <authorList>
            <person name="Corre E."/>
            <person name="Pelletier E."/>
            <person name="Niang G."/>
            <person name="Scheremetjew M."/>
            <person name="Finn R."/>
            <person name="Kale V."/>
            <person name="Holt S."/>
            <person name="Cochrane G."/>
            <person name="Meng A."/>
            <person name="Brown T."/>
            <person name="Cohen L."/>
        </authorList>
    </citation>
    <scope>NUCLEOTIDE SEQUENCE</scope>
    <source>
        <strain evidence="3">SAG 11-49</strain>
    </source>
</reference>
<evidence type="ECO:0000256" key="1">
    <source>
        <dbReference type="SAM" id="MobiDB-lite"/>
    </source>
</evidence>
<protein>
    <submittedName>
        <fullName evidence="3">Uncharacterized protein</fullName>
    </submittedName>
</protein>
<dbReference type="AlphaFoldDB" id="A0A7S0RDR4"/>